<name>A0A183AUW6_9TREM</name>
<dbReference type="InterPro" id="IPR007858">
    <property type="entry name" value="Dpy-30_motif"/>
</dbReference>
<evidence type="ECO:0000313" key="1">
    <source>
        <dbReference type="EMBL" id="VDP87560.1"/>
    </source>
</evidence>
<dbReference type="AlphaFoldDB" id="A0A183AUW6"/>
<dbReference type="WBParaSite" id="ECPE_0001078401-mRNA-1">
    <property type="protein sequence ID" value="ECPE_0001078401-mRNA-1"/>
    <property type="gene ID" value="ECPE_0001078401"/>
</dbReference>
<evidence type="ECO:0000313" key="2">
    <source>
        <dbReference type="Proteomes" id="UP000272942"/>
    </source>
</evidence>
<sequence length="158" mass="18116">MERIFKAIGRSSAVPLPFSPSFPPKILDAEQTEQLEKRAEKVRLRQMHSDEMRAAHQAIEEVKLIQKEQDDWNNWLTLVKTQEYQCAQARALPMRHYLMKYVMPELTKALLDCSTLRPDDPIDFISIRVLAALLLCSQSLLDLPKTHGCRQGVVSRSG</sequence>
<reference evidence="3" key="1">
    <citation type="submission" date="2016-06" db="UniProtKB">
        <authorList>
            <consortium name="WormBaseParasite"/>
        </authorList>
    </citation>
    <scope>IDENTIFICATION</scope>
</reference>
<dbReference type="CDD" id="cd22967">
    <property type="entry name" value="DD_AK7"/>
    <property type="match status" value="1"/>
</dbReference>
<keyword evidence="2" id="KW-1185">Reference proteome</keyword>
<dbReference type="OrthoDB" id="417678at2759"/>
<dbReference type="Proteomes" id="UP000272942">
    <property type="component" value="Unassembled WGS sequence"/>
</dbReference>
<organism evidence="3">
    <name type="scientific">Echinostoma caproni</name>
    <dbReference type="NCBI Taxonomy" id="27848"/>
    <lineage>
        <taxon>Eukaryota</taxon>
        <taxon>Metazoa</taxon>
        <taxon>Spiralia</taxon>
        <taxon>Lophotrochozoa</taxon>
        <taxon>Platyhelminthes</taxon>
        <taxon>Trematoda</taxon>
        <taxon>Digenea</taxon>
        <taxon>Plagiorchiida</taxon>
        <taxon>Echinostomata</taxon>
        <taxon>Echinostomatoidea</taxon>
        <taxon>Echinostomatidae</taxon>
        <taxon>Echinostoma</taxon>
    </lineage>
</organism>
<gene>
    <name evidence="1" type="ORF">ECPE_LOCUS10751</name>
</gene>
<dbReference type="InterPro" id="IPR047499">
    <property type="entry name" value="DD_AK7"/>
</dbReference>
<reference evidence="1 2" key="2">
    <citation type="submission" date="2018-11" db="EMBL/GenBank/DDBJ databases">
        <authorList>
            <consortium name="Pathogen Informatics"/>
        </authorList>
    </citation>
    <scope>NUCLEOTIDE SEQUENCE [LARGE SCALE GENOMIC DNA]</scope>
    <source>
        <strain evidence="1 2">Egypt</strain>
    </source>
</reference>
<dbReference type="EMBL" id="UZAN01049609">
    <property type="protein sequence ID" value="VDP87560.1"/>
    <property type="molecule type" value="Genomic_DNA"/>
</dbReference>
<proteinExistence type="predicted"/>
<accession>A0A183AUW6</accession>
<dbReference type="Pfam" id="PF05186">
    <property type="entry name" value="Dpy-30"/>
    <property type="match status" value="1"/>
</dbReference>
<dbReference type="Gene3D" id="1.20.890.10">
    <property type="entry name" value="cAMP-dependent protein kinase regulatory subunit, dimerization-anchoring domain"/>
    <property type="match status" value="1"/>
</dbReference>
<evidence type="ECO:0000313" key="3">
    <source>
        <dbReference type="WBParaSite" id="ECPE_0001078401-mRNA-1"/>
    </source>
</evidence>
<protein>
    <submittedName>
        <fullName evidence="3">NOC3p domain-containing protein</fullName>
    </submittedName>
</protein>